<proteinExistence type="predicted"/>
<evidence type="ECO:0000313" key="3">
    <source>
        <dbReference type="Proteomes" id="UP000789901"/>
    </source>
</evidence>
<organism evidence="2 3">
    <name type="scientific">Gigaspora margarita</name>
    <dbReference type="NCBI Taxonomy" id="4874"/>
    <lineage>
        <taxon>Eukaryota</taxon>
        <taxon>Fungi</taxon>
        <taxon>Fungi incertae sedis</taxon>
        <taxon>Mucoromycota</taxon>
        <taxon>Glomeromycotina</taxon>
        <taxon>Glomeromycetes</taxon>
        <taxon>Diversisporales</taxon>
        <taxon>Gigasporaceae</taxon>
        <taxon>Gigaspora</taxon>
    </lineage>
</organism>
<feature type="region of interest" description="Disordered" evidence="1">
    <location>
        <begin position="66"/>
        <end position="90"/>
    </location>
</feature>
<sequence length="90" mass="10550">QNKVLAISQIQSDILWSCKIKISKKYDSQVCRLYVVASILSDDEDTEQELVNSDLNYQVNDDGYIKEDKTTRQTNESLKENKYLDKEEQR</sequence>
<reference evidence="2 3" key="1">
    <citation type="submission" date="2021-06" db="EMBL/GenBank/DDBJ databases">
        <authorList>
            <person name="Kallberg Y."/>
            <person name="Tangrot J."/>
            <person name="Rosling A."/>
        </authorList>
    </citation>
    <scope>NUCLEOTIDE SEQUENCE [LARGE SCALE GENOMIC DNA]</scope>
    <source>
        <strain evidence="2 3">120-4 pot B 10/14</strain>
    </source>
</reference>
<evidence type="ECO:0000313" key="2">
    <source>
        <dbReference type="EMBL" id="CAG8842352.1"/>
    </source>
</evidence>
<comment type="caution">
    <text evidence="2">The sequence shown here is derived from an EMBL/GenBank/DDBJ whole genome shotgun (WGS) entry which is preliminary data.</text>
</comment>
<accession>A0ABN7WWH3</accession>
<protein>
    <submittedName>
        <fullName evidence="2">3714_t:CDS:1</fullName>
    </submittedName>
</protein>
<dbReference type="EMBL" id="CAJVQB010068738">
    <property type="protein sequence ID" value="CAG8842352.1"/>
    <property type="molecule type" value="Genomic_DNA"/>
</dbReference>
<feature type="non-terminal residue" evidence="2">
    <location>
        <position position="1"/>
    </location>
</feature>
<keyword evidence="3" id="KW-1185">Reference proteome</keyword>
<gene>
    <name evidence="2" type="ORF">GMARGA_LOCUS35936</name>
</gene>
<name>A0ABN7WWH3_GIGMA</name>
<evidence type="ECO:0000256" key="1">
    <source>
        <dbReference type="SAM" id="MobiDB-lite"/>
    </source>
</evidence>
<dbReference type="Proteomes" id="UP000789901">
    <property type="component" value="Unassembled WGS sequence"/>
</dbReference>